<accession>A0ABM8AA85</accession>
<evidence type="ECO:0000313" key="1">
    <source>
        <dbReference type="EMBL" id="BDP40639.1"/>
    </source>
</evidence>
<keyword evidence="2" id="KW-1185">Reference proteome</keyword>
<proteinExistence type="predicted"/>
<protein>
    <submittedName>
        <fullName evidence="1">Uncharacterized protein</fullName>
    </submittedName>
</protein>
<reference evidence="1" key="1">
    <citation type="submission" date="2022-07" db="EMBL/GenBank/DDBJ databases">
        <title>Complete Genome Sequence of the Radioresistant Bacterium Deinococcus aetherius ST0316, Isolated from the Air Dust collected in Lower Stratosphere above Japan.</title>
        <authorList>
            <person name="Satoh K."/>
            <person name="Hagiwara K."/>
            <person name="Katsumata K."/>
            <person name="Kubo A."/>
            <person name="Yokobori S."/>
            <person name="Yamagishi A."/>
            <person name="Oono Y."/>
            <person name="Narumi I."/>
        </authorList>
    </citation>
    <scope>NUCLEOTIDE SEQUENCE</scope>
    <source>
        <strain evidence="1">ST0316</strain>
    </source>
</reference>
<evidence type="ECO:0000313" key="2">
    <source>
        <dbReference type="Proteomes" id="UP001064971"/>
    </source>
</evidence>
<dbReference type="Proteomes" id="UP001064971">
    <property type="component" value="Chromosome"/>
</dbReference>
<organism evidence="1 2">
    <name type="scientific">Deinococcus aetherius</name>
    <dbReference type="NCBI Taxonomy" id="200252"/>
    <lineage>
        <taxon>Bacteria</taxon>
        <taxon>Thermotogati</taxon>
        <taxon>Deinococcota</taxon>
        <taxon>Deinococci</taxon>
        <taxon>Deinococcales</taxon>
        <taxon>Deinococcaceae</taxon>
        <taxon>Deinococcus</taxon>
    </lineage>
</organism>
<dbReference type="EMBL" id="AP026560">
    <property type="protein sequence ID" value="BDP40639.1"/>
    <property type="molecule type" value="Genomic_DNA"/>
</dbReference>
<sequence>MVGEAPVASHSRVVDGQVVYVARHDSLRAALERAGLDEADALT</sequence>
<name>A0ABM8AA85_9DEIO</name>
<gene>
    <name evidence="1" type="ORF">DAETH_06080</name>
</gene>